<dbReference type="PANTHER" id="PTHR43750">
    <property type="entry name" value="UDP-GLUCOSE 6-DEHYDROGENASE TUAD"/>
    <property type="match status" value="1"/>
</dbReference>
<feature type="binding site" evidence="10">
    <location>
        <begin position="267"/>
        <end position="271"/>
    </location>
    <ligand>
        <name>substrate</name>
    </ligand>
</feature>
<dbReference type="SUPFAM" id="SSF51735">
    <property type="entry name" value="NAD(P)-binding Rossmann-fold domains"/>
    <property type="match status" value="1"/>
</dbReference>
<evidence type="ECO:0000313" key="13">
    <source>
        <dbReference type="EMBL" id="CAI4032578.1"/>
    </source>
</evidence>
<dbReference type="GO" id="GO:0000271">
    <property type="term" value="P:polysaccharide biosynthetic process"/>
    <property type="evidence" value="ECO:0007669"/>
    <property type="project" value="InterPro"/>
</dbReference>
<dbReference type="Gene3D" id="1.20.5.100">
    <property type="entry name" value="Cytochrome c1, transmembrane anchor, C-terminal"/>
    <property type="match status" value="1"/>
</dbReference>
<feature type="binding site" evidence="10">
    <location>
        <begin position="157"/>
        <end position="160"/>
    </location>
    <ligand>
        <name>substrate</name>
    </ligand>
</feature>
<dbReference type="SMART" id="SM00984">
    <property type="entry name" value="UDPG_MGDP_dh_C"/>
    <property type="match status" value="1"/>
</dbReference>
<dbReference type="InterPro" id="IPR017476">
    <property type="entry name" value="UDP-Glc/GDP-Man"/>
</dbReference>
<dbReference type="EMBL" id="OX365700">
    <property type="protein sequence ID" value="CAI4032578.1"/>
    <property type="molecule type" value="Genomic_DNA"/>
</dbReference>
<keyword evidence="14" id="KW-1185">Reference proteome</keyword>
<feature type="binding site" evidence="11">
    <location>
        <position position="344"/>
    </location>
    <ligand>
        <name>NAD(+)</name>
        <dbReference type="ChEBI" id="CHEBI:57540"/>
    </ligand>
</feature>
<dbReference type="GO" id="GO:0051287">
    <property type="term" value="F:NAD binding"/>
    <property type="evidence" value="ECO:0007669"/>
    <property type="project" value="InterPro"/>
</dbReference>
<evidence type="ECO:0000256" key="11">
    <source>
        <dbReference type="PIRSR" id="PIRSR500134-3"/>
    </source>
</evidence>
<feature type="binding site" evidence="11">
    <location>
        <position position="281"/>
    </location>
    <ligand>
        <name>NAD(+)</name>
        <dbReference type="ChEBI" id="CHEBI:57540"/>
    </ligand>
</feature>
<dbReference type="Gene3D" id="3.40.50.720">
    <property type="entry name" value="NAD(P)-binding Rossmann-like Domain"/>
    <property type="match status" value="2"/>
</dbReference>
<evidence type="ECO:0000256" key="2">
    <source>
        <dbReference type="ARBA" id="ARBA00006601"/>
    </source>
</evidence>
<comment type="pathway">
    <text evidence="1">Nucleotide-sugar biosynthesis; UDP-alpha-D-glucuronate biosynthesis; UDP-alpha-D-glucuronate from UDP-alpha-D-glucose: step 1/1.</text>
</comment>
<keyword evidence="6 8" id="KW-0520">NAD</keyword>
<dbReference type="AlphaFoldDB" id="A0AA86N0P7"/>
<dbReference type="NCBIfam" id="TIGR03026">
    <property type="entry name" value="NDP-sugDHase"/>
    <property type="match status" value="1"/>
</dbReference>
<dbReference type="Pfam" id="PF03720">
    <property type="entry name" value="UDPG_MGDP_dh_C"/>
    <property type="match status" value="1"/>
</dbReference>
<evidence type="ECO:0000259" key="12">
    <source>
        <dbReference type="SMART" id="SM00984"/>
    </source>
</evidence>
<dbReference type="KEGG" id="nti:DNFV4_03008"/>
<evidence type="ECO:0000256" key="6">
    <source>
        <dbReference type="ARBA" id="ARBA00023027"/>
    </source>
</evidence>
<evidence type="ECO:0000256" key="8">
    <source>
        <dbReference type="PIRNR" id="PIRNR000124"/>
    </source>
</evidence>
<dbReference type="EC" id="1.1.1.22" evidence="3 8"/>
<dbReference type="PIRSF" id="PIRSF000124">
    <property type="entry name" value="UDPglc_GDPman_dh"/>
    <property type="match status" value="1"/>
</dbReference>
<accession>A0AA86N0P7</accession>
<evidence type="ECO:0000256" key="3">
    <source>
        <dbReference type="ARBA" id="ARBA00012954"/>
    </source>
</evidence>
<proteinExistence type="inferred from homology"/>
<dbReference type="InterPro" id="IPR001732">
    <property type="entry name" value="UDP-Glc/GDP-Man_DH_N"/>
</dbReference>
<sequence>MNLSIVGTGYVGLVTGTCLAAAGHRVACVDVRANIVEMINSGRPPIYEAGLELLLSQVIRDAMLTATTDLDSAVANSDVTMLCVGTPTVNSQTDLSQIQLASQSIGGALRKKTAYHVVVVKSTVLPGTTEDLVQPSIENACQRKLGEGWGLCMNPEFLREGQAVEDCRWPDRIVIGVSDDRAAEVMRQLYAGSHCPLVVTTPKTAEMIKYVANSLFATLISFSNEVGNLCASVPGVDAREVWRGVHLDRRLTPMRAEPGKPAEVVHYLWHGLGFGGSCFPKDVAALRGFGKRNGVATGLLDSVLTTNETQPLRMIDLLEKEMDVPNKKVAVLGLAFKPGTDDLRDSPAFPVIRALKKRGAKVVVHDPVAMPLARRHDELSGVDFASDWQDALKEADACCLVTSWSEYKAITPEHCLQFMRQPVILDGRGFFDPTSFTRAGVIWRGIGYTPIVPLPAVPKWD</sequence>
<dbReference type="Pfam" id="PF00984">
    <property type="entry name" value="UDPG_MGDP_dh"/>
    <property type="match status" value="1"/>
</dbReference>
<dbReference type="PANTHER" id="PTHR43750:SF3">
    <property type="entry name" value="UDP-GLUCOSE 6-DEHYDROGENASE TUAD"/>
    <property type="match status" value="1"/>
</dbReference>
<evidence type="ECO:0000256" key="10">
    <source>
        <dbReference type="PIRSR" id="PIRSR500134-2"/>
    </source>
</evidence>
<evidence type="ECO:0000256" key="5">
    <source>
        <dbReference type="ARBA" id="ARBA00023002"/>
    </source>
</evidence>
<dbReference type="GO" id="GO:0003979">
    <property type="term" value="F:UDP-glucose 6-dehydrogenase activity"/>
    <property type="evidence" value="ECO:0007669"/>
    <property type="project" value="UniProtKB-EC"/>
</dbReference>
<comment type="catalytic activity">
    <reaction evidence="7 8">
        <text>UDP-alpha-D-glucose + 2 NAD(+) + H2O = UDP-alpha-D-glucuronate + 2 NADH + 3 H(+)</text>
        <dbReference type="Rhea" id="RHEA:23596"/>
        <dbReference type="ChEBI" id="CHEBI:15377"/>
        <dbReference type="ChEBI" id="CHEBI:15378"/>
        <dbReference type="ChEBI" id="CHEBI:57540"/>
        <dbReference type="ChEBI" id="CHEBI:57945"/>
        <dbReference type="ChEBI" id="CHEBI:58052"/>
        <dbReference type="ChEBI" id="CHEBI:58885"/>
        <dbReference type="EC" id="1.1.1.22"/>
    </reaction>
</comment>
<gene>
    <name evidence="13" type="ORF">DNFV4_03008</name>
</gene>
<reference evidence="13" key="1">
    <citation type="submission" date="2022-10" db="EMBL/GenBank/DDBJ databases">
        <authorList>
            <person name="Koch H."/>
        </authorList>
    </citation>
    <scope>NUCLEOTIDE SEQUENCE</scope>
    <source>
        <strain evidence="13">DNF</strain>
    </source>
</reference>
<organism evidence="13 14">
    <name type="scientific">Nitrospira tepida</name>
    <dbReference type="NCBI Taxonomy" id="2973512"/>
    <lineage>
        <taxon>Bacteria</taxon>
        <taxon>Pseudomonadati</taxon>
        <taxon>Nitrospirota</taxon>
        <taxon>Nitrospiria</taxon>
        <taxon>Nitrospirales</taxon>
        <taxon>Nitrospiraceae</taxon>
        <taxon>Nitrospira</taxon>
    </lineage>
</organism>
<feature type="binding site" evidence="10">
    <location>
        <position position="275"/>
    </location>
    <ligand>
        <name>substrate</name>
    </ligand>
</feature>
<dbReference type="RefSeq" id="WP_289269300.1">
    <property type="nucleotide sequence ID" value="NZ_OX365700.1"/>
</dbReference>
<evidence type="ECO:0000256" key="1">
    <source>
        <dbReference type="ARBA" id="ARBA00004701"/>
    </source>
</evidence>
<evidence type="ECO:0000256" key="9">
    <source>
        <dbReference type="PIRSR" id="PIRSR500134-1"/>
    </source>
</evidence>
<feature type="binding site" evidence="11">
    <location>
        <position position="123"/>
    </location>
    <ligand>
        <name>NAD(+)</name>
        <dbReference type="ChEBI" id="CHEBI:57540"/>
    </ligand>
</feature>
<dbReference type="InterPro" id="IPR036220">
    <property type="entry name" value="UDP-Glc/GDP-Man_DH_C_sf"/>
</dbReference>
<name>A0AA86N0P7_9BACT</name>
<dbReference type="InterPro" id="IPR014027">
    <property type="entry name" value="UDP-Glc/GDP-Man_DH_C"/>
</dbReference>
<dbReference type="SUPFAM" id="SSF48179">
    <property type="entry name" value="6-phosphogluconate dehydrogenase C-terminal domain-like"/>
    <property type="match status" value="1"/>
</dbReference>
<feature type="binding site" evidence="11">
    <location>
        <position position="30"/>
    </location>
    <ligand>
        <name>NAD(+)</name>
        <dbReference type="ChEBI" id="CHEBI:57540"/>
    </ligand>
</feature>
<feature type="binding site" evidence="11">
    <location>
        <position position="86"/>
    </location>
    <ligand>
        <name>NAD(+)</name>
        <dbReference type="ChEBI" id="CHEBI:57540"/>
    </ligand>
</feature>
<dbReference type="Pfam" id="PF03721">
    <property type="entry name" value="UDPG_MGDP_dh_N"/>
    <property type="match status" value="1"/>
</dbReference>
<dbReference type="Proteomes" id="UP001179121">
    <property type="component" value="Chromosome"/>
</dbReference>
<evidence type="ECO:0000313" key="14">
    <source>
        <dbReference type="Proteomes" id="UP001179121"/>
    </source>
</evidence>
<dbReference type="SUPFAM" id="SSF52413">
    <property type="entry name" value="UDP-glucose/GDP-mannose dehydrogenase C-terminal domain"/>
    <property type="match status" value="1"/>
</dbReference>
<protein>
    <recommendedName>
        <fullName evidence="4 8">UDP-glucose 6-dehydrogenase</fullName>
        <ecNumber evidence="3 8">1.1.1.22</ecNumber>
    </recommendedName>
</protein>
<dbReference type="InterPro" id="IPR028357">
    <property type="entry name" value="UDPglc_DH_bac"/>
</dbReference>
<feature type="binding site" evidence="10">
    <location>
        <position position="209"/>
    </location>
    <ligand>
        <name>substrate</name>
    </ligand>
</feature>
<evidence type="ECO:0000256" key="7">
    <source>
        <dbReference type="ARBA" id="ARBA00047473"/>
    </source>
</evidence>
<feature type="domain" description="UDP-glucose/GDP-mannose dehydrogenase C-terminal" evidence="12">
    <location>
        <begin position="330"/>
        <end position="433"/>
    </location>
</feature>
<dbReference type="InterPro" id="IPR008927">
    <property type="entry name" value="6-PGluconate_DH-like_C_sf"/>
</dbReference>
<dbReference type="InterPro" id="IPR014026">
    <property type="entry name" value="UDP-Glc/GDP-Man_DH_dimer"/>
</dbReference>
<feature type="active site" description="Nucleophile" evidence="9">
    <location>
        <position position="278"/>
    </location>
</feature>
<dbReference type="PIRSF" id="PIRSF500134">
    <property type="entry name" value="UDPglc_DH_bac"/>
    <property type="match status" value="1"/>
</dbReference>
<evidence type="ECO:0000256" key="4">
    <source>
        <dbReference type="ARBA" id="ARBA00015132"/>
    </source>
</evidence>
<keyword evidence="5 8" id="KW-0560">Oxidoreductase</keyword>
<feature type="binding site" evidence="11">
    <location>
        <position position="160"/>
    </location>
    <ligand>
        <name>NAD(+)</name>
        <dbReference type="ChEBI" id="CHEBI:57540"/>
    </ligand>
</feature>
<dbReference type="InterPro" id="IPR036291">
    <property type="entry name" value="NAD(P)-bd_dom_sf"/>
</dbReference>
<feature type="binding site" evidence="10">
    <location>
        <position position="337"/>
    </location>
    <ligand>
        <name>substrate</name>
    </ligand>
</feature>
<comment type="similarity">
    <text evidence="2 8">Belongs to the UDP-glucose/GDP-mannose dehydrogenase family.</text>
</comment>